<dbReference type="PANTHER" id="PTHR30250:SF10">
    <property type="entry name" value="LIPOPOLYSACCHARIDE BIOSYNTHESIS PROTEIN WZXC"/>
    <property type="match status" value="1"/>
</dbReference>
<feature type="transmembrane region" description="Helical" evidence="7">
    <location>
        <begin position="401"/>
        <end position="422"/>
    </location>
</feature>
<dbReference type="Pfam" id="PF13440">
    <property type="entry name" value="Polysacc_synt_3"/>
    <property type="match status" value="1"/>
</dbReference>
<gene>
    <name evidence="8" type="ORF">SAMN05216200_104171</name>
</gene>
<evidence type="ECO:0000256" key="7">
    <source>
        <dbReference type="SAM" id="Phobius"/>
    </source>
</evidence>
<keyword evidence="3" id="KW-1003">Cell membrane</keyword>
<dbReference type="GO" id="GO:0005886">
    <property type="term" value="C:plasma membrane"/>
    <property type="evidence" value="ECO:0007669"/>
    <property type="project" value="UniProtKB-SubCell"/>
</dbReference>
<sequence>MTAPPAPAGLAGLLRRLGGGGLLARAARGAGWTALGFGGGQALRLASNLVLARLLFPEAFGLMALVSVFLTGLAMFSDVGIGPSIMQSRRGEDPAFLDTAWTMQIMRGALLWLASWAAAGPAARFYDAPMLAQLLPAAGLTLLIAGFNPTRIELAQRRLTLGRVMAADLGAQLAGAAAMIALALATRSVWALVLGALVAAAAKLALSHLMLPGPRNRLRWESAAARELIGFGKWIFLSSALGFVVAQGDRAILGRFLTLDMLGIYNIGYFLASAPMMLAGAVVSRIMIPVYRDSPPAADPRNFARLRRLRFALSGAAMALIALMAFAGPALVDLLYDARYHAAGAIVTAAALAQMVQALGMTYDQSALAAGDSRSYFWLFAARATFQTAFILLGATHGGLLGALIGQGLAFAASHPLIALLARKHGAWDPLHDAVFALGGMALGAGALWHAREALGALSGVG</sequence>
<keyword evidence="6 7" id="KW-0472">Membrane</keyword>
<feature type="transmembrane region" description="Helical" evidence="7">
    <location>
        <begin position="267"/>
        <end position="288"/>
    </location>
</feature>
<comment type="subcellular location">
    <subcellularLocation>
        <location evidence="1">Cell membrane</location>
        <topology evidence="1">Multi-pass membrane protein</topology>
    </subcellularLocation>
</comment>
<accession>A0A1M7T545</accession>
<reference evidence="8 9" key="1">
    <citation type="submission" date="2016-12" db="EMBL/GenBank/DDBJ databases">
        <authorList>
            <person name="Song W.-J."/>
            <person name="Kurnit D.M."/>
        </authorList>
    </citation>
    <scope>NUCLEOTIDE SEQUENCE [LARGE SCALE GENOMIC DNA]</scope>
    <source>
        <strain evidence="8 9">CGMCC 1.10808</strain>
    </source>
</reference>
<name>A0A1M7T545_9RHOB</name>
<proteinExistence type="inferred from homology"/>
<dbReference type="EMBL" id="FRDL01000004">
    <property type="protein sequence ID" value="SHN65827.1"/>
    <property type="molecule type" value="Genomic_DNA"/>
</dbReference>
<dbReference type="InterPro" id="IPR050833">
    <property type="entry name" value="Poly_Biosynth_Transport"/>
</dbReference>
<feature type="transmembrane region" description="Helical" evidence="7">
    <location>
        <begin position="228"/>
        <end position="247"/>
    </location>
</feature>
<feature type="transmembrane region" description="Helical" evidence="7">
    <location>
        <begin position="160"/>
        <end position="183"/>
    </location>
</feature>
<protein>
    <submittedName>
        <fullName evidence="8">Membrane protein involved in the export of O-antigen and teichoic acid</fullName>
    </submittedName>
</protein>
<dbReference type="OrthoDB" id="7605542at2"/>
<evidence type="ECO:0000313" key="8">
    <source>
        <dbReference type="EMBL" id="SHN65827.1"/>
    </source>
</evidence>
<feature type="transmembrane region" description="Helical" evidence="7">
    <location>
        <begin position="434"/>
        <end position="451"/>
    </location>
</feature>
<feature type="transmembrane region" description="Helical" evidence="7">
    <location>
        <begin position="309"/>
        <end position="328"/>
    </location>
</feature>
<feature type="transmembrane region" description="Helical" evidence="7">
    <location>
        <begin position="130"/>
        <end position="148"/>
    </location>
</feature>
<keyword evidence="4 7" id="KW-0812">Transmembrane</keyword>
<evidence type="ECO:0000256" key="6">
    <source>
        <dbReference type="ARBA" id="ARBA00023136"/>
    </source>
</evidence>
<organism evidence="8 9">
    <name type="scientific">Oceanicella actignis</name>
    <dbReference type="NCBI Taxonomy" id="1189325"/>
    <lineage>
        <taxon>Bacteria</taxon>
        <taxon>Pseudomonadati</taxon>
        <taxon>Pseudomonadota</taxon>
        <taxon>Alphaproteobacteria</taxon>
        <taxon>Rhodobacterales</taxon>
        <taxon>Paracoccaceae</taxon>
        <taxon>Oceanicella</taxon>
    </lineage>
</organism>
<dbReference type="STRING" id="1189325.SAMN04488119_104171"/>
<keyword evidence="9" id="KW-1185">Reference proteome</keyword>
<feature type="transmembrane region" description="Helical" evidence="7">
    <location>
        <begin position="375"/>
        <end position="395"/>
    </location>
</feature>
<dbReference type="Proteomes" id="UP000184066">
    <property type="component" value="Unassembled WGS sequence"/>
</dbReference>
<feature type="transmembrane region" description="Helical" evidence="7">
    <location>
        <begin position="50"/>
        <end position="74"/>
    </location>
</feature>
<evidence type="ECO:0000256" key="5">
    <source>
        <dbReference type="ARBA" id="ARBA00022989"/>
    </source>
</evidence>
<dbReference type="PANTHER" id="PTHR30250">
    <property type="entry name" value="PST FAMILY PREDICTED COLANIC ACID TRANSPORTER"/>
    <property type="match status" value="1"/>
</dbReference>
<keyword evidence="5 7" id="KW-1133">Transmembrane helix</keyword>
<evidence type="ECO:0000313" key="9">
    <source>
        <dbReference type="Proteomes" id="UP000184066"/>
    </source>
</evidence>
<evidence type="ECO:0000256" key="2">
    <source>
        <dbReference type="ARBA" id="ARBA00007430"/>
    </source>
</evidence>
<comment type="similarity">
    <text evidence="2">Belongs to the polysaccharide synthase family.</text>
</comment>
<dbReference type="AlphaFoldDB" id="A0A1M7T545"/>
<evidence type="ECO:0000256" key="4">
    <source>
        <dbReference type="ARBA" id="ARBA00022692"/>
    </source>
</evidence>
<feature type="transmembrane region" description="Helical" evidence="7">
    <location>
        <begin position="189"/>
        <end position="207"/>
    </location>
</feature>
<evidence type="ECO:0000256" key="3">
    <source>
        <dbReference type="ARBA" id="ARBA00022475"/>
    </source>
</evidence>
<dbReference type="RefSeq" id="WP_072747126.1">
    <property type="nucleotide sequence ID" value="NZ_FOHL01000004.1"/>
</dbReference>
<evidence type="ECO:0000256" key="1">
    <source>
        <dbReference type="ARBA" id="ARBA00004651"/>
    </source>
</evidence>
<feature type="transmembrane region" description="Helical" evidence="7">
    <location>
        <begin position="340"/>
        <end position="363"/>
    </location>
</feature>